<dbReference type="Proteomes" id="UP000178645">
    <property type="component" value="Unassembled WGS sequence"/>
</dbReference>
<reference evidence="1 2" key="1">
    <citation type="journal article" date="2016" name="Nat. Commun.">
        <title>Thousands of microbial genomes shed light on interconnected biogeochemical processes in an aquifer system.</title>
        <authorList>
            <person name="Anantharaman K."/>
            <person name="Brown C.T."/>
            <person name="Hug L.A."/>
            <person name="Sharon I."/>
            <person name="Castelle C.J."/>
            <person name="Probst A.J."/>
            <person name="Thomas B.C."/>
            <person name="Singh A."/>
            <person name="Wilkins M.J."/>
            <person name="Karaoz U."/>
            <person name="Brodie E.L."/>
            <person name="Williams K.H."/>
            <person name="Hubbard S.S."/>
            <person name="Banfield J.F."/>
        </authorList>
    </citation>
    <scope>NUCLEOTIDE SEQUENCE [LARGE SCALE GENOMIC DNA]</scope>
</reference>
<name>A0A1F6Y6X3_9BACT</name>
<evidence type="ECO:0000313" key="1">
    <source>
        <dbReference type="EMBL" id="OGJ02131.1"/>
    </source>
</evidence>
<evidence type="ECO:0000313" key="2">
    <source>
        <dbReference type="Proteomes" id="UP000178645"/>
    </source>
</evidence>
<organism evidence="1 2">
    <name type="scientific">Candidatus Nomurabacteria bacterium RIFCSPLOWO2_12_FULL_44_11</name>
    <dbReference type="NCBI Taxonomy" id="1801796"/>
    <lineage>
        <taxon>Bacteria</taxon>
        <taxon>Candidatus Nomuraibacteriota</taxon>
    </lineage>
</organism>
<comment type="caution">
    <text evidence="1">The sequence shown here is derived from an EMBL/GenBank/DDBJ whole genome shotgun (WGS) entry which is preliminary data.</text>
</comment>
<dbReference type="AlphaFoldDB" id="A0A1F6Y6X3"/>
<accession>A0A1F6Y6X3</accession>
<dbReference type="EMBL" id="MFVU01000012">
    <property type="protein sequence ID" value="OGJ02131.1"/>
    <property type="molecule type" value="Genomic_DNA"/>
</dbReference>
<gene>
    <name evidence="1" type="ORF">A3G53_00460</name>
</gene>
<proteinExistence type="predicted"/>
<protein>
    <submittedName>
        <fullName evidence="1">Uncharacterized protein</fullName>
    </submittedName>
</protein>
<sequence>MRIRILREPFGNTALARRRLGIQLGREVSDPQTDEWGFLTMFVEGANQGTIAFINHLPGWRVEDIAARTAVVTPEPDFPFGHV</sequence>